<reference evidence="2 3" key="1">
    <citation type="submission" date="2015-01" db="EMBL/GenBank/DDBJ databases">
        <title>Lifestyle Evolution in Cyanobacterial Symbionts of Sponges.</title>
        <authorList>
            <person name="Burgsdorf I."/>
            <person name="Slaby B.M."/>
            <person name="Handley K.M."/>
            <person name="Haber M."/>
            <person name="Blom J."/>
            <person name="Marshall C.W."/>
            <person name="Gilbert J.A."/>
            <person name="Hentschel U."/>
            <person name="Steindler L."/>
        </authorList>
    </citation>
    <scope>NUCLEOTIDE SEQUENCE [LARGE SCALE GENOMIC DNA]</scope>
    <source>
        <strain evidence="2">SP3</strain>
    </source>
</reference>
<dbReference type="SUPFAM" id="SSF50182">
    <property type="entry name" value="Sm-like ribonucleoproteins"/>
    <property type="match status" value="1"/>
</dbReference>
<comment type="caution">
    <text evidence="2">The sequence shown here is derived from an EMBL/GenBank/DDBJ whole genome shotgun (WGS) entry which is preliminary data.</text>
</comment>
<dbReference type="AlphaFoldDB" id="A0A0G2IVH9"/>
<dbReference type="PATRIC" id="fig|1604020.3.peg.2346"/>
<gene>
    <name evidence="2" type="ORF">TE42_09895</name>
</gene>
<dbReference type="NCBIfam" id="NF047718">
    <property type="entry name" value="Hfq_rel_Cyano"/>
    <property type="match status" value="1"/>
</dbReference>
<protein>
    <recommendedName>
        <fullName evidence="1">Hfq-related domain-containing protein</fullName>
    </recommendedName>
</protein>
<evidence type="ECO:0000259" key="1">
    <source>
        <dbReference type="Pfam" id="PF21979"/>
    </source>
</evidence>
<evidence type="ECO:0000313" key="3">
    <source>
        <dbReference type="Proteomes" id="UP000035067"/>
    </source>
</evidence>
<dbReference type="EMBL" id="JXQG01000086">
    <property type="protein sequence ID" value="KKZ10537.1"/>
    <property type="molecule type" value="Genomic_DNA"/>
</dbReference>
<evidence type="ECO:0000313" key="2">
    <source>
        <dbReference type="EMBL" id="KKZ10537.1"/>
    </source>
</evidence>
<dbReference type="Proteomes" id="UP000035067">
    <property type="component" value="Unassembled WGS sequence"/>
</dbReference>
<dbReference type="InterPro" id="IPR010920">
    <property type="entry name" value="LSM_dom_sf"/>
</dbReference>
<proteinExistence type="predicted"/>
<dbReference type="Gene3D" id="2.30.30.100">
    <property type="match status" value="1"/>
</dbReference>
<dbReference type="InterPro" id="IPR053840">
    <property type="entry name" value="Hfq_1"/>
</dbReference>
<name>A0A0G2IVH9_9SYNE</name>
<accession>A0A0G2IVH9</accession>
<feature type="domain" description="Hfq-related" evidence="1">
    <location>
        <begin position="13"/>
        <end position="72"/>
    </location>
</feature>
<dbReference type="Pfam" id="PF21979">
    <property type="entry name" value="Hfq_1"/>
    <property type="match status" value="1"/>
</dbReference>
<sequence>MPGPNEVPFDPTLPSIRLVQQWIRRQQTLVMVLHQGQRLQGQLLWQDPIALALQLHEGQELVLVQRQSIALIYPAAVSLEAVP</sequence>
<organism evidence="2 3">
    <name type="scientific">Candidatus Synechococcus spongiarum SP3</name>
    <dbReference type="NCBI Taxonomy" id="1604020"/>
    <lineage>
        <taxon>Bacteria</taxon>
        <taxon>Bacillati</taxon>
        <taxon>Cyanobacteriota</taxon>
        <taxon>Cyanophyceae</taxon>
        <taxon>Synechococcales</taxon>
        <taxon>Synechococcaceae</taxon>
        <taxon>Synechococcus</taxon>
    </lineage>
</organism>